<reference evidence="1 2" key="1">
    <citation type="submission" date="2019-09" db="EMBL/GenBank/DDBJ databases">
        <title>The hologenome of the rock-dwelling lichen Lasallia pustulata.</title>
        <authorList>
            <person name="Greshake Tzovaras B."/>
            <person name="Segers F."/>
            <person name="Bicker A."/>
            <person name="Dal Grande F."/>
            <person name="Otte J."/>
            <person name="Hankeln T."/>
            <person name="Schmitt I."/>
            <person name="Ebersberger I."/>
        </authorList>
    </citation>
    <scope>NUCLEOTIDE SEQUENCE [LARGE SCALE GENOMIC DNA]</scope>
    <source>
        <strain evidence="1">A1-1</strain>
    </source>
</reference>
<dbReference type="EMBL" id="VXIT01000011">
    <property type="protein sequence ID" value="KAA6409277.1"/>
    <property type="molecule type" value="Genomic_DNA"/>
</dbReference>
<dbReference type="PANTHER" id="PTHR42085">
    <property type="entry name" value="F-BOX DOMAIN-CONTAINING PROTEIN"/>
    <property type="match status" value="1"/>
</dbReference>
<evidence type="ECO:0008006" key="3">
    <source>
        <dbReference type="Google" id="ProtNLM"/>
    </source>
</evidence>
<proteinExistence type="predicted"/>
<evidence type="ECO:0000313" key="1">
    <source>
        <dbReference type="EMBL" id="KAA6409277.1"/>
    </source>
</evidence>
<dbReference type="Proteomes" id="UP000324767">
    <property type="component" value="Unassembled WGS sequence"/>
</dbReference>
<dbReference type="OrthoDB" id="2951834at2759"/>
<organism evidence="1 2">
    <name type="scientific">Lasallia pustulata</name>
    <dbReference type="NCBI Taxonomy" id="136370"/>
    <lineage>
        <taxon>Eukaryota</taxon>
        <taxon>Fungi</taxon>
        <taxon>Dikarya</taxon>
        <taxon>Ascomycota</taxon>
        <taxon>Pezizomycotina</taxon>
        <taxon>Lecanoromycetes</taxon>
        <taxon>OSLEUM clade</taxon>
        <taxon>Umbilicariomycetidae</taxon>
        <taxon>Umbilicariales</taxon>
        <taxon>Umbilicariaceae</taxon>
        <taxon>Lasallia</taxon>
    </lineage>
</organism>
<gene>
    <name evidence="1" type="ORF">FRX48_06830</name>
</gene>
<name>A0A5M8PIW4_9LECA</name>
<accession>A0A5M8PIW4</accession>
<dbReference type="AlphaFoldDB" id="A0A5M8PIW4"/>
<dbReference type="PANTHER" id="PTHR42085:SF2">
    <property type="entry name" value="F-BOX DOMAIN-CONTAINING PROTEIN"/>
    <property type="match status" value="1"/>
</dbReference>
<dbReference type="InterPro" id="IPR038883">
    <property type="entry name" value="AN11006-like"/>
</dbReference>
<comment type="caution">
    <text evidence="1">The sequence shown here is derived from an EMBL/GenBank/DDBJ whole genome shotgun (WGS) entry which is preliminary data.</text>
</comment>
<protein>
    <recommendedName>
        <fullName evidence="3">F-box domain-containing protein</fullName>
    </recommendedName>
</protein>
<sequence length="275" mass="31154">MAVGVTDSIPSSSRTGALSSQKPAIAIEVTECTPPSSQSSALGSQKLLEARTDIEGPAQRGFNFLQLPPEIRNRIYHLIFVKPGYIGSECTLTKAFYSDAAKWRNRAFTRCCRQVYNESADIFYAKNGFEFFYIRPFLEFIEAIGIKRRMLLTKIKFHHRKGTPFIALRYLKSCKNLKELEIYARCIKKNTNSWWEYPMDNAKGFFLGSHSDIRYGKVLRFGKAIASDEHPGEGKCGIKMSLVGSLMMVKREEFGAYKRPDLPDVFANGHCAWGC</sequence>
<evidence type="ECO:0000313" key="2">
    <source>
        <dbReference type="Proteomes" id="UP000324767"/>
    </source>
</evidence>